<evidence type="ECO:0000313" key="2">
    <source>
        <dbReference type="Proteomes" id="UP000522163"/>
    </source>
</evidence>
<proteinExistence type="predicted"/>
<dbReference type="RefSeq" id="WP_183683494.1">
    <property type="nucleotide sequence ID" value="NZ_JACHHH010000004.1"/>
</dbReference>
<dbReference type="Proteomes" id="UP000522163">
    <property type="component" value="Unassembled WGS sequence"/>
</dbReference>
<organism evidence="1 2">
    <name type="scientific">Oribacterium sinus</name>
    <dbReference type="NCBI Taxonomy" id="237576"/>
    <lineage>
        <taxon>Bacteria</taxon>
        <taxon>Bacillati</taxon>
        <taxon>Bacillota</taxon>
        <taxon>Clostridia</taxon>
        <taxon>Lachnospirales</taxon>
        <taxon>Lachnospiraceae</taxon>
        <taxon>Oribacterium</taxon>
    </lineage>
</organism>
<protein>
    <submittedName>
        <fullName evidence="1">Preprotein translocase subunit YajC</fullName>
    </submittedName>
</protein>
<name>A0A7W9W1M3_9FIRM</name>
<accession>A0A7W9W1M3</accession>
<dbReference type="PROSITE" id="PS51257">
    <property type="entry name" value="PROKAR_LIPOPROTEIN"/>
    <property type="match status" value="1"/>
</dbReference>
<comment type="caution">
    <text evidence="1">The sequence shown here is derived from an EMBL/GenBank/DDBJ whole genome shotgun (WGS) entry which is preliminary data.</text>
</comment>
<dbReference type="AlphaFoldDB" id="A0A7W9W1M3"/>
<sequence>MKKAILITMAGLMIFAAGCGKKASQESKAAAEEPSSEALSENSLSAKIQKIEEGKLTVETGEGKVYTFDSKGAKLDSTWDLMAGDEVEIGYEGTEPQDGMTIKTVTVSVPYEFTTEDFNDESNLYGEITAVDDKSITVKEIPDFREAATQGEDTEGKKYGDTFVFQRPAFELDLTKEGLGVGKEISIYYLGDVKNNPLAFYTITEDALEEEEANNLQIKGTIEKVDGDIVTLKCDDSHSFRFTTDGNAEVNKAATENVGKTVVVTYSTSLRARVSVAEGIKAAE</sequence>
<gene>
    <name evidence="1" type="ORF">HNQ46_000972</name>
</gene>
<evidence type="ECO:0000313" key="1">
    <source>
        <dbReference type="EMBL" id="MBB6041000.1"/>
    </source>
</evidence>
<reference evidence="1 2" key="1">
    <citation type="submission" date="2020-08" db="EMBL/GenBank/DDBJ databases">
        <title>Genomic Encyclopedia of Type Strains, Phase IV (KMG-IV): sequencing the most valuable type-strain genomes for metagenomic binning, comparative biology and taxonomic classification.</title>
        <authorList>
            <person name="Goeker M."/>
        </authorList>
    </citation>
    <scope>NUCLEOTIDE SEQUENCE [LARGE SCALE GENOMIC DNA]</scope>
    <source>
        <strain evidence="1 2">DSM 17245</strain>
    </source>
</reference>
<dbReference type="EMBL" id="JACHHH010000004">
    <property type="protein sequence ID" value="MBB6041000.1"/>
    <property type="molecule type" value="Genomic_DNA"/>
</dbReference>
<dbReference type="GeneID" id="85014524"/>